<evidence type="ECO:0000256" key="30">
    <source>
        <dbReference type="PROSITE-ProRule" id="PRU00671"/>
    </source>
</evidence>
<keyword evidence="19 29" id="KW-0238">DNA-binding</keyword>
<keyword evidence="20" id="KW-0413">Isomerase</keyword>
<evidence type="ECO:0000259" key="32">
    <source>
        <dbReference type="PROSITE" id="PS50076"/>
    </source>
</evidence>
<dbReference type="SUPFAM" id="SSF55464">
    <property type="entry name" value="Origin of replication-binding domain, RBD-like"/>
    <property type="match status" value="1"/>
</dbReference>
<dbReference type="Gene3D" id="3.40.50.300">
    <property type="entry name" value="P-loop containing nucleotide triphosphate hydrolases"/>
    <property type="match status" value="1"/>
</dbReference>
<dbReference type="PROSITE" id="PS50076">
    <property type="entry name" value="DNAJ_2"/>
    <property type="match status" value="1"/>
</dbReference>
<evidence type="ECO:0000256" key="23">
    <source>
        <dbReference type="ARBA" id="ARBA00023309"/>
    </source>
</evidence>
<dbReference type="GO" id="GO:0042025">
    <property type="term" value="C:host cell nucleus"/>
    <property type="evidence" value="ECO:0007669"/>
    <property type="project" value="UniProtKB-SubCell"/>
</dbReference>
<comment type="subcellular location">
    <subcellularLocation>
        <location evidence="2">Host nucleus</location>
    </subcellularLocation>
</comment>
<keyword evidence="22" id="KW-0899">Viral immunoevasion</keyword>
<feature type="DNA-binding region" description="T-ag OBD" evidence="29">
    <location>
        <begin position="137"/>
        <end position="256"/>
    </location>
</feature>
<feature type="compositionally biased region" description="Polar residues" evidence="31">
    <location>
        <begin position="114"/>
        <end position="125"/>
    </location>
</feature>
<evidence type="ECO:0000256" key="4">
    <source>
        <dbReference type="ARBA" id="ARBA00022504"/>
    </source>
</evidence>
<evidence type="ECO:0000256" key="27">
    <source>
        <dbReference type="ARBA" id="ARBA00045019"/>
    </source>
</evidence>
<keyword evidence="23" id="KW-1078">G1/S host cell cycle checkpoint dysregulation by virus</keyword>
<keyword evidence="24" id="KW-1096">Inhibition of host JAK1 by virus</keyword>
<comment type="catalytic activity">
    <reaction evidence="25">
        <text>Couples ATP hydrolysis with the unwinding of duplex DNA by translocating in the 3'-5' direction.</text>
        <dbReference type="EC" id="5.6.2.4"/>
    </reaction>
</comment>
<evidence type="ECO:0000256" key="3">
    <source>
        <dbReference type="ARBA" id="ARBA00018805"/>
    </source>
</evidence>
<keyword evidence="5" id="KW-0244">Early protein</keyword>
<keyword evidence="12" id="KW-0547">Nucleotide-binding</keyword>
<feature type="domain" description="J" evidence="32">
    <location>
        <begin position="8"/>
        <end position="83"/>
    </location>
</feature>
<dbReference type="EC" id="5.6.2.4" evidence="26"/>
<dbReference type="SUPFAM" id="SSF52540">
    <property type="entry name" value="P-loop containing nucleoside triphosphate hydrolases"/>
    <property type="match status" value="1"/>
</dbReference>
<evidence type="ECO:0000259" key="35">
    <source>
        <dbReference type="PROSITE" id="PS51341"/>
    </source>
</evidence>
<dbReference type="InterPro" id="IPR001623">
    <property type="entry name" value="DnaJ_domain"/>
</dbReference>
<evidence type="ECO:0000256" key="9">
    <source>
        <dbReference type="ARBA" id="ARBA00022632"/>
    </source>
</evidence>
<evidence type="ECO:0000256" key="2">
    <source>
        <dbReference type="ARBA" id="ARBA00004147"/>
    </source>
</evidence>
<dbReference type="GO" id="GO:0039502">
    <property type="term" value="P:symbiont-mediated suppression of host type I interferon-mediated signaling pathway"/>
    <property type="evidence" value="ECO:0007669"/>
    <property type="project" value="UniProtKB-KW"/>
</dbReference>
<evidence type="ECO:0000256" key="6">
    <source>
        <dbReference type="ARBA" id="ARBA00022553"/>
    </source>
</evidence>
<dbReference type="GO" id="GO:0043138">
    <property type="term" value="F:3'-5' DNA helicase activity"/>
    <property type="evidence" value="ECO:0007669"/>
    <property type="project" value="UniProtKB-EC"/>
</dbReference>
<dbReference type="Pfam" id="PF00226">
    <property type="entry name" value="DnaJ"/>
    <property type="match status" value="1"/>
</dbReference>
<dbReference type="CDD" id="cd06257">
    <property type="entry name" value="DnaJ"/>
    <property type="match status" value="1"/>
</dbReference>
<accession>A0AA51Z3U3</accession>
<keyword evidence="8" id="KW-0945">Host-virus interaction</keyword>
<evidence type="ECO:0000256" key="14">
    <source>
        <dbReference type="ARBA" id="ARBA00022801"/>
    </source>
</evidence>
<dbReference type="PROSITE" id="PS51206">
    <property type="entry name" value="SF3_HELICASE_1"/>
    <property type="match status" value="1"/>
</dbReference>
<evidence type="ECO:0000256" key="19">
    <source>
        <dbReference type="ARBA" id="ARBA00023125"/>
    </source>
</evidence>
<evidence type="ECO:0000256" key="24">
    <source>
        <dbReference type="ARBA" id="ARBA00023318"/>
    </source>
</evidence>
<evidence type="ECO:0000256" key="7">
    <source>
        <dbReference type="ARBA" id="ARBA00022562"/>
    </source>
</evidence>
<dbReference type="GO" id="GO:0039576">
    <property type="term" value="P:symbiont-mediated suppression of host JAK-STAT cascade via inhibition of JAK1 activity"/>
    <property type="evidence" value="ECO:0007669"/>
    <property type="project" value="UniProtKB-KW"/>
</dbReference>
<keyword evidence="15" id="KW-0347">Helicase</keyword>
<protein>
    <recommendedName>
        <fullName evidence="3">Large T antigen</fullName>
        <ecNumber evidence="26">5.6.2.4</ecNumber>
    </recommendedName>
    <alternativeName>
        <fullName evidence="27">DNA 3'-5' helicase large T antigen</fullName>
    </alternativeName>
</protein>
<dbReference type="SMART" id="SM00271">
    <property type="entry name" value="DnaJ"/>
    <property type="match status" value="1"/>
</dbReference>
<evidence type="ECO:0000256" key="26">
    <source>
        <dbReference type="ARBA" id="ARBA00034808"/>
    </source>
</evidence>
<evidence type="ECO:0000259" key="33">
    <source>
        <dbReference type="PROSITE" id="PS51206"/>
    </source>
</evidence>
<dbReference type="Gene3D" id="1.10.287.110">
    <property type="entry name" value="DnaJ domain"/>
    <property type="match status" value="1"/>
</dbReference>
<keyword evidence="21" id="KW-0922">Interferon antiviral system evasion</keyword>
<dbReference type="GO" id="GO:0005524">
    <property type="term" value="F:ATP binding"/>
    <property type="evidence" value="ECO:0007669"/>
    <property type="project" value="UniProtKB-KW"/>
</dbReference>
<reference evidence="36" key="1">
    <citation type="submission" date="2023-02" db="EMBL/GenBank/DDBJ databases">
        <authorList>
            <person name="Feher E."/>
            <person name="Kaszab E."/>
            <person name="Bali K."/>
            <person name="Banyai K."/>
        </authorList>
    </citation>
    <scope>NUCLEOTIDE SEQUENCE</scope>
    <source>
        <strain evidence="36">KesPyV1</strain>
    </source>
</reference>
<name>A0AA51Z3U3_9POLY</name>
<evidence type="ECO:0000256" key="25">
    <source>
        <dbReference type="ARBA" id="ARBA00034617"/>
    </source>
</evidence>
<comment type="cofactor">
    <cofactor evidence="1">
        <name>Mg(2+)</name>
        <dbReference type="ChEBI" id="CHEBI:18420"/>
    </cofactor>
</comment>
<evidence type="ECO:0000256" key="1">
    <source>
        <dbReference type="ARBA" id="ARBA00001946"/>
    </source>
</evidence>
<keyword evidence="4" id="KW-1121">Modulation of host cell cycle by virus</keyword>
<dbReference type="InterPro" id="IPR017910">
    <property type="entry name" value="Znf_lg_T-Ag_D1-typ"/>
</dbReference>
<keyword evidence="14" id="KW-0378">Hydrolase</keyword>
<evidence type="ECO:0000256" key="12">
    <source>
        <dbReference type="ARBA" id="ARBA00022741"/>
    </source>
</evidence>
<dbReference type="GO" id="GO:0052170">
    <property type="term" value="P:symbiont-mediated suppression of host innate immune response"/>
    <property type="evidence" value="ECO:0007669"/>
    <property type="project" value="UniProtKB-KW"/>
</dbReference>
<evidence type="ECO:0000256" key="10">
    <source>
        <dbReference type="ARBA" id="ARBA00022705"/>
    </source>
</evidence>
<dbReference type="Gene3D" id="1.10.10.510">
    <property type="entry name" value="Zinc finger, large T-antigen D1 domain"/>
    <property type="match status" value="1"/>
</dbReference>
<evidence type="ECO:0000256" key="21">
    <source>
        <dbReference type="ARBA" id="ARBA00023258"/>
    </source>
</evidence>
<evidence type="ECO:0000256" key="31">
    <source>
        <dbReference type="SAM" id="MobiDB-lite"/>
    </source>
</evidence>
<feature type="domain" description="SF3 helicase" evidence="33">
    <location>
        <begin position="387"/>
        <end position="565"/>
    </location>
</feature>
<keyword evidence="10" id="KW-0235">DNA replication</keyword>
<dbReference type="GO" id="GO:0003688">
    <property type="term" value="F:DNA replication origin binding"/>
    <property type="evidence" value="ECO:0007669"/>
    <property type="project" value="InterPro"/>
</dbReference>
<keyword evidence="6" id="KW-0597">Phosphoprotein</keyword>
<dbReference type="PROSITE" id="PS51287">
    <property type="entry name" value="T_AG_OBD"/>
    <property type="match status" value="1"/>
</dbReference>
<evidence type="ECO:0000256" key="16">
    <source>
        <dbReference type="ARBA" id="ARBA00022830"/>
    </source>
</evidence>
<dbReference type="InterPro" id="IPR010932">
    <property type="entry name" value="Lg_T_Ag_Polyomavir_C"/>
</dbReference>
<evidence type="ECO:0000256" key="8">
    <source>
        <dbReference type="ARBA" id="ARBA00022581"/>
    </source>
</evidence>
<feature type="domain" description="T-ag D1-type" evidence="35">
    <location>
        <begin position="258"/>
        <end position="362"/>
    </location>
</feature>
<dbReference type="GO" id="GO:0006260">
    <property type="term" value="P:DNA replication"/>
    <property type="evidence" value="ECO:0007669"/>
    <property type="project" value="UniProtKB-KW"/>
</dbReference>
<feature type="domain" description="T-ag OBD" evidence="34">
    <location>
        <begin position="137"/>
        <end position="256"/>
    </location>
</feature>
<dbReference type="EMBL" id="OQ540584">
    <property type="protein sequence ID" value="WMX25302.1"/>
    <property type="molecule type" value="Genomic_DNA"/>
</dbReference>
<evidence type="ECO:0000313" key="36">
    <source>
        <dbReference type="EMBL" id="WMX25302.1"/>
    </source>
</evidence>
<keyword evidence="17" id="KW-0862">Zinc</keyword>
<dbReference type="InterPro" id="IPR014015">
    <property type="entry name" value="Helicase_SF3_DNA-vir"/>
</dbReference>
<dbReference type="PROSITE" id="PS51341">
    <property type="entry name" value="ZF_LTAG_D1"/>
    <property type="match status" value="1"/>
</dbReference>
<dbReference type="Pfam" id="PF02217">
    <property type="entry name" value="T_Ag_DNA_bind"/>
    <property type="match status" value="1"/>
</dbReference>
<keyword evidence="16" id="KW-1114">Inhibition of host interferon signaling pathway by virus</keyword>
<dbReference type="InterPro" id="IPR036869">
    <property type="entry name" value="J_dom_sf"/>
</dbReference>
<keyword evidence="11" id="KW-0479">Metal-binding</keyword>
<evidence type="ECO:0000259" key="34">
    <source>
        <dbReference type="PROSITE" id="PS51287"/>
    </source>
</evidence>
<evidence type="ECO:0000256" key="28">
    <source>
        <dbReference type="ARBA" id="ARBA00048988"/>
    </source>
</evidence>
<proteinExistence type="predicted"/>
<dbReference type="Gene3D" id="1.20.1050.70">
    <property type="entry name" value="Large T antigen, SV40, domain 3"/>
    <property type="match status" value="1"/>
</dbReference>
<evidence type="ECO:0000256" key="15">
    <source>
        <dbReference type="ARBA" id="ARBA00022806"/>
    </source>
</evidence>
<evidence type="ECO:0000256" key="22">
    <source>
        <dbReference type="ARBA" id="ARBA00023280"/>
    </source>
</evidence>
<dbReference type="Gene3D" id="3.40.1310.20">
    <property type="match status" value="1"/>
</dbReference>
<evidence type="ECO:0000256" key="18">
    <source>
        <dbReference type="ARBA" id="ARBA00022840"/>
    </source>
</evidence>
<keyword evidence="7" id="KW-1048">Host nucleus</keyword>
<dbReference type="GO" id="GO:0039645">
    <property type="term" value="P:symbiont-mediated perturbation of host cell cycle G1/S transition checkpoint"/>
    <property type="evidence" value="ECO:0007669"/>
    <property type="project" value="UniProtKB-KW"/>
</dbReference>
<dbReference type="GO" id="GO:0016787">
    <property type="term" value="F:hydrolase activity"/>
    <property type="evidence" value="ECO:0007669"/>
    <property type="project" value="UniProtKB-KW"/>
</dbReference>
<evidence type="ECO:0000256" key="11">
    <source>
        <dbReference type="ARBA" id="ARBA00022723"/>
    </source>
</evidence>
<dbReference type="GO" id="GO:0008270">
    <property type="term" value="F:zinc ion binding"/>
    <property type="evidence" value="ECO:0007669"/>
    <property type="project" value="UniProtKB-KW"/>
</dbReference>
<sequence length="630" mass="70426">MESSSFSELLSLLELPSGASIISIQTAYRRKALTYHPDKGGDEEKMKRLNALMELFKESQDLYCSETLDDEETPDDSAYASASYGGNSQTPTDPGPSPSGSAAPGDRGQPGTPPRSQEGSQSHFSTPPKDTDDPELPPAIESCLLTKKSTQSCPEVHLVMTTPQKMVQLKPLLEQHFTCKSCLLAEWLAAGLSLLIIVLQNATRISTVSNFCRKHCTVSIWYVRGVKRGSTAKLVDTFLKWEECTIKENTLNTALADEKQFSHALLNDFAVRHGLADPLLLLAIYKRMHTPPDACEDCKSQLDNATLRERKRKWMGGHIDDHMIHHGNAKVFITLKDQKRACQAAVDAVLAERRYKTCTMSRNELFAERVVQLMTGPIQEILNDRESTDDFICSILLLNMLLPDTRILSEIIETMIENPPKRRYFVFRGPVNTGKTTVAAAFLALLTGATLNVNGPPERLQFELGCAIDAFMVLFEDVKGMPTQDSGLQQGMGMSNLDNLRDHLEGSVPVNLERKHQNKVSQIFPPGIITMNNYQIPGTVRVRIKEIVDFTFSPSFLAALKANKHIRDKRWLTKAETLLGLILLHLPESSFQKKLLERIEPQLQILKVEFDTRVMKYTMNLAQGLPADED</sequence>
<keyword evidence="9" id="KW-1090">Inhibition of host innate immune response by virus</keyword>
<dbReference type="InterPro" id="IPR037102">
    <property type="entry name" value="Znf_lg_T-Ag_D1_dom_sf"/>
</dbReference>
<evidence type="ECO:0000256" key="20">
    <source>
        <dbReference type="ARBA" id="ARBA00023235"/>
    </source>
</evidence>
<keyword evidence="18" id="KW-0067">ATP-binding</keyword>
<dbReference type="InterPro" id="IPR003133">
    <property type="entry name" value="T_Ag_DNA-bd"/>
</dbReference>
<dbReference type="InterPro" id="IPR027417">
    <property type="entry name" value="P-loop_NTPase"/>
</dbReference>
<evidence type="ECO:0000256" key="17">
    <source>
        <dbReference type="ARBA" id="ARBA00022833"/>
    </source>
</evidence>
<keyword evidence="13 30" id="KW-0863">Zinc-finger</keyword>
<feature type="compositionally biased region" description="Low complexity" evidence="31">
    <location>
        <begin position="76"/>
        <end position="106"/>
    </location>
</feature>
<evidence type="ECO:0000256" key="13">
    <source>
        <dbReference type="ARBA" id="ARBA00022771"/>
    </source>
</evidence>
<evidence type="ECO:0000256" key="29">
    <source>
        <dbReference type="PROSITE-ProRule" id="PRU00620"/>
    </source>
</evidence>
<organism evidence="36">
    <name type="scientific">kestrel polyomavirus 1</name>
    <dbReference type="NCBI Taxonomy" id="3074466"/>
    <lineage>
        <taxon>Viruses</taxon>
        <taxon>Monodnaviria</taxon>
        <taxon>Shotokuvirae</taxon>
        <taxon>Cossaviricota</taxon>
        <taxon>Papovaviricetes</taxon>
        <taxon>Sepolyvirales</taxon>
        <taxon>Polyomaviridae</taxon>
        <taxon>Gammapolyomavirus</taxon>
    </lineage>
</organism>
<dbReference type="SUPFAM" id="SSF46565">
    <property type="entry name" value="Chaperone J-domain"/>
    <property type="match status" value="1"/>
</dbReference>
<feature type="region of interest" description="Disordered" evidence="31">
    <location>
        <begin position="67"/>
        <end position="138"/>
    </location>
</feature>
<dbReference type="Pfam" id="PF06431">
    <property type="entry name" value="Polyoma_lg_T_C"/>
    <property type="match status" value="1"/>
</dbReference>
<evidence type="ECO:0000256" key="5">
    <source>
        <dbReference type="ARBA" id="ARBA00022518"/>
    </source>
</evidence>
<comment type="catalytic activity">
    <reaction evidence="28">
        <text>ATP + H2O = ADP + phosphate + H(+)</text>
        <dbReference type="Rhea" id="RHEA:13065"/>
        <dbReference type="ChEBI" id="CHEBI:15377"/>
        <dbReference type="ChEBI" id="CHEBI:15378"/>
        <dbReference type="ChEBI" id="CHEBI:30616"/>
        <dbReference type="ChEBI" id="CHEBI:43474"/>
        <dbReference type="ChEBI" id="CHEBI:456216"/>
        <dbReference type="EC" id="5.6.2.4"/>
    </reaction>
</comment>